<proteinExistence type="predicted"/>
<dbReference type="PANTHER" id="PTHR12815:SF47">
    <property type="entry name" value="TRANSLOCATION AND ASSEMBLY MODULE SUBUNIT TAMA"/>
    <property type="match status" value="1"/>
</dbReference>
<dbReference type="InterPro" id="IPR023707">
    <property type="entry name" value="OM_assembly_BamA"/>
</dbReference>
<feature type="domain" description="POTRA" evidence="7">
    <location>
        <begin position="44"/>
        <end position="118"/>
    </location>
</feature>
<evidence type="ECO:0000313" key="8">
    <source>
        <dbReference type="EMBL" id="MCX2744540.1"/>
    </source>
</evidence>
<dbReference type="Pfam" id="PF07244">
    <property type="entry name" value="POTRA"/>
    <property type="match status" value="3"/>
</dbReference>
<evidence type="ECO:0000256" key="1">
    <source>
        <dbReference type="ARBA" id="ARBA00004370"/>
    </source>
</evidence>
<evidence type="ECO:0000256" key="6">
    <source>
        <dbReference type="ARBA" id="ARBA00023237"/>
    </source>
</evidence>
<dbReference type="Proteomes" id="UP001209885">
    <property type="component" value="Unassembled WGS sequence"/>
</dbReference>
<dbReference type="InterPro" id="IPR034746">
    <property type="entry name" value="POTRA"/>
</dbReference>
<name>A0ABT3RSD2_9BACT</name>
<protein>
    <submittedName>
        <fullName evidence="8">Outer membrane protein assembly factor BamA</fullName>
    </submittedName>
</protein>
<dbReference type="InterPro" id="IPR039910">
    <property type="entry name" value="D15-like"/>
</dbReference>
<evidence type="ECO:0000313" key="9">
    <source>
        <dbReference type="Proteomes" id="UP001209885"/>
    </source>
</evidence>
<gene>
    <name evidence="8" type="ORF">OO013_11725</name>
</gene>
<evidence type="ECO:0000256" key="5">
    <source>
        <dbReference type="ARBA" id="ARBA00023136"/>
    </source>
</evidence>
<dbReference type="PROSITE" id="PS51779">
    <property type="entry name" value="POTRA"/>
    <property type="match status" value="2"/>
</dbReference>
<organism evidence="8 9">
    <name type="scientific">Mangrovivirga halotolerans</name>
    <dbReference type="NCBI Taxonomy" id="2993936"/>
    <lineage>
        <taxon>Bacteria</taxon>
        <taxon>Pseudomonadati</taxon>
        <taxon>Bacteroidota</taxon>
        <taxon>Cytophagia</taxon>
        <taxon>Cytophagales</taxon>
        <taxon>Mangrovivirgaceae</taxon>
        <taxon>Mangrovivirga</taxon>
    </lineage>
</organism>
<reference evidence="8 9" key="1">
    <citation type="submission" date="2022-11" db="EMBL/GenBank/DDBJ databases">
        <title>The characterization of three novel Bacteroidetes species and genomic analysis of their roles in tidal elemental geochemical cycles.</title>
        <authorList>
            <person name="Ma K."/>
        </authorList>
    </citation>
    <scope>NUCLEOTIDE SEQUENCE [LARGE SCALE GENOMIC DNA]</scope>
    <source>
        <strain evidence="8 9">M17</strain>
    </source>
</reference>
<keyword evidence="9" id="KW-1185">Reference proteome</keyword>
<evidence type="ECO:0000259" key="7">
    <source>
        <dbReference type="PROSITE" id="PS51779"/>
    </source>
</evidence>
<dbReference type="PANTHER" id="PTHR12815">
    <property type="entry name" value="SORTING AND ASSEMBLY MACHINERY SAMM50 PROTEIN FAMILY MEMBER"/>
    <property type="match status" value="1"/>
</dbReference>
<dbReference type="Gene3D" id="2.40.160.50">
    <property type="entry name" value="membrane protein fhac: a member of the omp85/tpsb transporter family"/>
    <property type="match status" value="1"/>
</dbReference>
<accession>A0ABT3RSD2</accession>
<keyword evidence="6" id="KW-0998">Cell outer membrane</keyword>
<dbReference type="EMBL" id="JAPFQN010000006">
    <property type="protein sequence ID" value="MCX2744540.1"/>
    <property type="molecule type" value="Genomic_DNA"/>
</dbReference>
<comment type="caution">
    <text evidence="8">The sequence shown here is derived from an EMBL/GenBank/DDBJ whole genome shotgun (WGS) entry which is preliminary data.</text>
</comment>
<comment type="subcellular location">
    <subcellularLocation>
        <location evidence="1">Membrane</location>
    </subcellularLocation>
</comment>
<keyword evidence="4" id="KW-0732">Signal</keyword>
<keyword evidence="2" id="KW-1134">Transmembrane beta strand</keyword>
<sequence length="895" mass="101130">MRKLIVFVFLAGLVSTAFGQIGLDRFQKKENKKFELNYSDPKEYEIAEITVSGVEYLDNNALISLSGLKVGDKIKIPGEAISNAVKNLWKQKILGDVEVNITKVQGNKVYLELALKEQPRLSTYEINGVNKTTQENLQDEMGLIRGSVVTDVLKKNTQLTIKKYFVEKGFPRADVEIIQLADTALSNYAKLRINIDKGVKVRINEISFEGNEHYTDVRLRNKMKKTNEYARVSIFKDIFSRLFNFKPQKVSNVLTPEGSITKDKVTEYVNEHVKLNFFNSSKFIPKEYQNDLNLVVDFYNSKGYRDAEIVSDTVYYNDNRNINVNITVDEGDRYYFREIIWTGNYLYTDETLSTVLGIEKGDVYDKEKLSKRLNFDPTGNRDINSLYTDNGYLFFNIQPVEVLVEGDSIDIEMRIMEGSIATIDQVLVKGNNQTHDHVILRELSTRPGEKFSRSNLIKTNQRLAQLGFFDPEQIEPQYFPDPEESTVDIHWVLAEQSNDQIELSGGWGGIYGFVGTLGLSLNNFSANNLFDLSKWRPVPRGDGQRLSIRLQASGRQYQSYSFSFQEPWLGGRKPNAFSVNLSHTVVRSGASFFDPTSFTGSLKLTSLSVGLGRRVRWPDDFFQVSNSIAYSIYDLDNYPYLGLSVDNGKFHSFTLNTTISRSNIDNPIYTRSGSSISLSVALTPPYSSFDFSEDAEDIEEGESVNEWIEYHKWDLDISYFSAIVGDLVFHAKANFGFLGTYNIDKGISPFERYVMGGSGLAGTNFQIGQEIIALRGYEDNAVTPPNYSGSASPAGDEIYGGVVFSKYTMELRYPISTNPGATIYILGFTEAGNNWNNYQDFNPFNLYRSAGVGARIFMPAFGLIGIDWAYGFDQLPGQIDISGPQFHFTIGNQLR</sequence>
<evidence type="ECO:0000256" key="2">
    <source>
        <dbReference type="ARBA" id="ARBA00022452"/>
    </source>
</evidence>
<evidence type="ECO:0000256" key="4">
    <source>
        <dbReference type="ARBA" id="ARBA00022729"/>
    </source>
</evidence>
<dbReference type="InterPro" id="IPR010827">
    <property type="entry name" value="BamA/TamA_POTRA"/>
</dbReference>
<feature type="domain" description="POTRA" evidence="7">
    <location>
        <begin position="421"/>
        <end position="496"/>
    </location>
</feature>
<keyword evidence="3" id="KW-0812">Transmembrane</keyword>
<dbReference type="Gene3D" id="3.10.20.310">
    <property type="entry name" value="membrane protein fhac"/>
    <property type="match status" value="4"/>
</dbReference>
<dbReference type="RefSeq" id="WP_266056996.1">
    <property type="nucleotide sequence ID" value="NZ_JAPFQN010000006.1"/>
</dbReference>
<keyword evidence="5" id="KW-0472">Membrane</keyword>
<dbReference type="PIRSF" id="PIRSF006076">
    <property type="entry name" value="OM_assembly_OMP85"/>
    <property type="match status" value="1"/>
</dbReference>
<evidence type="ECO:0000256" key="3">
    <source>
        <dbReference type="ARBA" id="ARBA00022692"/>
    </source>
</evidence>